<evidence type="ECO:0000256" key="8">
    <source>
        <dbReference type="ARBA" id="ARBA00023163"/>
    </source>
</evidence>
<keyword evidence="5 9" id="KW-0805">Transcription regulation</keyword>
<evidence type="ECO:0000256" key="4">
    <source>
        <dbReference type="ARBA" id="ARBA00023012"/>
    </source>
</evidence>
<evidence type="ECO:0000256" key="2">
    <source>
        <dbReference type="ARBA" id="ARBA00022490"/>
    </source>
</evidence>
<dbReference type="Gene3D" id="1.10.10.10">
    <property type="entry name" value="Winged helix-like DNA-binding domain superfamily/Winged helix DNA-binding domain"/>
    <property type="match status" value="1"/>
</dbReference>
<dbReference type="PROSITE" id="PS50110">
    <property type="entry name" value="RESPONSE_REGULATORY"/>
    <property type="match status" value="1"/>
</dbReference>
<dbReference type="CDD" id="cd00090">
    <property type="entry name" value="HTH_ARSR"/>
    <property type="match status" value="1"/>
</dbReference>
<dbReference type="KEGG" id="cphy:B5808_16375"/>
<dbReference type="PANTHER" id="PTHR45526">
    <property type="entry name" value="TRANSCRIPTIONAL REGULATORY PROTEIN DPIA"/>
    <property type="match status" value="1"/>
</dbReference>
<reference evidence="10 11" key="1">
    <citation type="submission" date="2017-04" db="EMBL/GenBank/DDBJ databases">
        <authorList>
            <person name="Afonso C.L."/>
            <person name="Miller P.J."/>
            <person name="Scott M.A."/>
            <person name="Spackman E."/>
            <person name="Goraichik I."/>
            <person name="Dimitrov K.M."/>
            <person name="Suarez D.L."/>
            <person name="Swayne D.E."/>
        </authorList>
    </citation>
    <scope>NUCLEOTIDE SEQUENCE [LARGE SCALE GENOMIC DNA]</scope>
    <source>
        <strain evidence="11">XA(T)</strain>
    </source>
</reference>
<accession>A0A1X9LQ88</accession>
<dbReference type="Pfam" id="PF00072">
    <property type="entry name" value="Response_reg"/>
    <property type="match status" value="1"/>
</dbReference>
<dbReference type="SUPFAM" id="SSF52172">
    <property type="entry name" value="CheY-like"/>
    <property type="match status" value="1"/>
</dbReference>
<organism evidence="10 11">
    <name type="scientific">Cnuibacter physcomitrellae</name>
    <dbReference type="NCBI Taxonomy" id="1619308"/>
    <lineage>
        <taxon>Bacteria</taxon>
        <taxon>Bacillati</taxon>
        <taxon>Actinomycetota</taxon>
        <taxon>Actinomycetes</taxon>
        <taxon>Micrococcales</taxon>
        <taxon>Microbacteriaceae</taxon>
        <taxon>Cnuibacter</taxon>
    </lineage>
</organism>
<dbReference type="InterPro" id="IPR051271">
    <property type="entry name" value="2C-system_Tx_regulators"/>
</dbReference>
<gene>
    <name evidence="10" type="ORF">B5808_16375</name>
</gene>
<evidence type="ECO:0000256" key="9">
    <source>
        <dbReference type="PIRNR" id="PIRNR006171"/>
    </source>
</evidence>
<dbReference type="Gene3D" id="3.40.50.2300">
    <property type="match status" value="1"/>
</dbReference>
<dbReference type="EMBL" id="CP020715">
    <property type="protein sequence ID" value="ARJ06622.1"/>
    <property type="molecule type" value="Genomic_DNA"/>
</dbReference>
<dbReference type="GO" id="GO:0005737">
    <property type="term" value="C:cytoplasm"/>
    <property type="evidence" value="ECO:0007669"/>
    <property type="project" value="UniProtKB-SubCell"/>
</dbReference>
<dbReference type="RefSeq" id="WP_085020760.1">
    <property type="nucleotide sequence ID" value="NZ_BMHD01000001.1"/>
</dbReference>
<evidence type="ECO:0000256" key="6">
    <source>
        <dbReference type="ARBA" id="ARBA00023125"/>
    </source>
</evidence>
<dbReference type="GO" id="GO:0003677">
    <property type="term" value="F:DNA binding"/>
    <property type="evidence" value="ECO:0007669"/>
    <property type="project" value="UniProtKB-KW"/>
</dbReference>
<dbReference type="AlphaFoldDB" id="A0A1X9LQ88"/>
<dbReference type="GO" id="GO:0000156">
    <property type="term" value="F:phosphorelay response regulator activity"/>
    <property type="evidence" value="ECO:0007669"/>
    <property type="project" value="TreeGrafter"/>
</dbReference>
<keyword evidence="6 9" id="KW-0238">DNA-binding</keyword>
<keyword evidence="2 9" id="KW-0963">Cytoplasm</keyword>
<evidence type="ECO:0000256" key="3">
    <source>
        <dbReference type="ARBA" id="ARBA00022553"/>
    </source>
</evidence>
<dbReference type="InterPro" id="IPR024187">
    <property type="entry name" value="Sig_transdc_resp-reg_cit/mal"/>
</dbReference>
<dbReference type="InterPro" id="IPR036390">
    <property type="entry name" value="WH_DNA-bd_sf"/>
</dbReference>
<dbReference type="GO" id="GO:0003700">
    <property type="term" value="F:DNA-binding transcription factor activity"/>
    <property type="evidence" value="ECO:0007669"/>
    <property type="project" value="InterPro"/>
</dbReference>
<dbReference type="SMART" id="SM00448">
    <property type="entry name" value="REC"/>
    <property type="match status" value="1"/>
</dbReference>
<protein>
    <recommendedName>
        <fullName evidence="9">Transcriptional regulatory protein</fullName>
    </recommendedName>
</protein>
<evidence type="ECO:0000313" key="11">
    <source>
        <dbReference type="Proteomes" id="UP000192775"/>
    </source>
</evidence>
<keyword evidence="8 9" id="KW-0804">Transcription</keyword>
<evidence type="ECO:0000313" key="10">
    <source>
        <dbReference type="EMBL" id="ARJ06622.1"/>
    </source>
</evidence>
<name>A0A1X9LQ88_9MICO</name>
<evidence type="ECO:0000256" key="5">
    <source>
        <dbReference type="ARBA" id="ARBA00023015"/>
    </source>
</evidence>
<keyword evidence="4 9" id="KW-0902">Two-component regulatory system</keyword>
<keyword evidence="7 9" id="KW-0010">Activator</keyword>
<dbReference type="Proteomes" id="UP000192775">
    <property type="component" value="Chromosome"/>
</dbReference>
<proteinExistence type="predicted"/>
<comment type="subcellular location">
    <subcellularLocation>
        <location evidence="1 9">Cytoplasm</location>
    </subcellularLocation>
</comment>
<evidence type="ECO:0000256" key="7">
    <source>
        <dbReference type="ARBA" id="ARBA00023159"/>
    </source>
</evidence>
<keyword evidence="11" id="KW-1185">Reference proteome</keyword>
<evidence type="ECO:0000256" key="1">
    <source>
        <dbReference type="ARBA" id="ARBA00004496"/>
    </source>
</evidence>
<dbReference type="InterPro" id="IPR036388">
    <property type="entry name" value="WH-like_DNA-bd_sf"/>
</dbReference>
<dbReference type="InterPro" id="IPR057527">
    <property type="entry name" value="HVO_A0261-like_N"/>
</dbReference>
<dbReference type="PANTHER" id="PTHR45526:SF1">
    <property type="entry name" value="TRANSCRIPTIONAL REGULATORY PROTEIN DCUR-RELATED"/>
    <property type="match status" value="1"/>
</dbReference>
<dbReference type="InterPro" id="IPR011006">
    <property type="entry name" value="CheY-like_superfamily"/>
</dbReference>
<dbReference type="PIRSF" id="PIRSF006171">
    <property type="entry name" value="RR_citrat_malat"/>
    <property type="match status" value="1"/>
</dbReference>
<dbReference type="InterPro" id="IPR001789">
    <property type="entry name" value="Sig_transdc_resp-reg_receiver"/>
</dbReference>
<dbReference type="Pfam" id="PF25213">
    <property type="entry name" value="HVO_A0261_N"/>
    <property type="match status" value="1"/>
</dbReference>
<dbReference type="STRING" id="1619308.B5808_16375"/>
<dbReference type="InterPro" id="IPR011991">
    <property type="entry name" value="ArsR-like_HTH"/>
</dbReference>
<sequence>MTELRVLIIDDDFRVAGLHRDAVAAQPGLLPLEPVRTAAEAMTALREHRPDLVLADVYLPDGDGIEIVRASRVDAFVLSAAAEPATVRRAFSAGAVDFLVKPFETRALGDRLARWVRYRNLLSTGEALTQDRIDRAQAILHPAPEPGSLTRSSTERTVLDALGTDDASASDVAERCGVSRATAQRHLTALAAQGLVEVSLRYGATGRPEHRFRVSS</sequence>
<keyword evidence="3" id="KW-0597">Phosphoprotein</keyword>
<dbReference type="SUPFAM" id="SSF46785">
    <property type="entry name" value="Winged helix' DNA-binding domain"/>
    <property type="match status" value="1"/>
</dbReference>